<proteinExistence type="predicted"/>
<dbReference type="AlphaFoldDB" id="A0A1F7J6L9"/>
<gene>
    <name evidence="2" type="ORF">A3B50_04675</name>
</gene>
<dbReference type="Pfam" id="PF17762">
    <property type="entry name" value="HTH_ParB"/>
    <property type="match status" value="1"/>
</dbReference>
<reference evidence="2 3" key="1">
    <citation type="journal article" date="2016" name="Nat. Commun.">
        <title>Thousands of microbial genomes shed light on interconnected biogeochemical processes in an aquifer system.</title>
        <authorList>
            <person name="Anantharaman K."/>
            <person name="Brown C.T."/>
            <person name="Hug L.A."/>
            <person name="Sharon I."/>
            <person name="Castelle C.J."/>
            <person name="Probst A.J."/>
            <person name="Thomas B.C."/>
            <person name="Singh A."/>
            <person name="Wilkins M.J."/>
            <person name="Karaoz U."/>
            <person name="Brodie E.L."/>
            <person name="Williams K.H."/>
            <person name="Hubbard S.S."/>
            <person name="Banfield J.F."/>
        </authorList>
    </citation>
    <scope>NUCLEOTIDE SEQUENCE [LARGE SCALE GENOMIC DNA]</scope>
</reference>
<dbReference type="Gene3D" id="1.10.10.2830">
    <property type="match status" value="1"/>
</dbReference>
<dbReference type="SUPFAM" id="SSF109709">
    <property type="entry name" value="KorB DNA-binding domain-like"/>
    <property type="match status" value="1"/>
</dbReference>
<evidence type="ECO:0000259" key="1">
    <source>
        <dbReference type="Pfam" id="PF17762"/>
    </source>
</evidence>
<dbReference type="InterPro" id="IPR041468">
    <property type="entry name" value="HTH_ParB/Spo0J"/>
</dbReference>
<name>A0A1F7J6L9_9BACT</name>
<dbReference type="Proteomes" id="UP000178558">
    <property type="component" value="Unassembled WGS sequence"/>
</dbReference>
<organism evidence="2 3">
    <name type="scientific">Candidatus Roizmanbacteria bacterium RIFCSPLOWO2_01_FULL_40_42</name>
    <dbReference type="NCBI Taxonomy" id="1802066"/>
    <lineage>
        <taxon>Bacteria</taxon>
        <taxon>Candidatus Roizmaniibacteriota</taxon>
    </lineage>
</organism>
<evidence type="ECO:0000313" key="2">
    <source>
        <dbReference type="EMBL" id="OGK51261.1"/>
    </source>
</evidence>
<protein>
    <recommendedName>
        <fullName evidence="1">ParB/Spo0J HTH domain-containing protein</fullName>
    </recommendedName>
</protein>
<evidence type="ECO:0000313" key="3">
    <source>
        <dbReference type="Proteomes" id="UP000178558"/>
    </source>
</evidence>
<accession>A0A1F7J6L9</accession>
<feature type="domain" description="ParB/Spo0J HTH" evidence="1">
    <location>
        <begin position="17"/>
        <end position="113"/>
    </location>
</feature>
<comment type="caution">
    <text evidence="2">The sequence shown here is derived from an EMBL/GenBank/DDBJ whole genome shotgun (WGS) entry which is preliminary data.</text>
</comment>
<sequence>MNDEILALLKRIQQQEDPFSKAKLLYSLKKDKQIPLSVISAEIKIKPSYISHILRLLKLPPLIVDGFYSKLVTISHLFILSRLHDEKQMIALYEKILTENLTAFQTEQEVREILYDVKNEGGRLEKKEVEEFIKTVGRDNKRVKIIQTRTRGKFIVEIEGNLVKTTAELKKIMNLLQNLKPVEGEE</sequence>
<dbReference type="EMBL" id="MGAQ01000002">
    <property type="protein sequence ID" value="OGK51261.1"/>
    <property type="molecule type" value="Genomic_DNA"/>
</dbReference>